<evidence type="ECO:0000256" key="5">
    <source>
        <dbReference type="SAM" id="Phobius"/>
    </source>
</evidence>
<comment type="caution">
    <text evidence="6">The sequence shown here is derived from an EMBL/GenBank/DDBJ whole genome shotgun (WGS) entry which is preliminary data.</text>
</comment>
<dbReference type="GO" id="GO:0015108">
    <property type="term" value="F:chloride transmembrane transporter activity"/>
    <property type="evidence" value="ECO:0007669"/>
    <property type="project" value="InterPro"/>
</dbReference>
<keyword evidence="3 5" id="KW-1133">Transmembrane helix</keyword>
<dbReference type="Proteomes" id="UP000287101">
    <property type="component" value="Unassembled WGS sequence"/>
</dbReference>
<evidence type="ECO:0000256" key="2">
    <source>
        <dbReference type="ARBA" id="ARBA00022692"/>
    </source>
</evidence>
<evidence type="ECO:0000313" key="7">
    <source>
        <dbReference type="Proteomes" id="UP000287101"/>
    </source>
</evidence>
<feature type="transmembrane region" description="Helical" evidence="5">
    <location>
        <begin position="182"/>
        <end position="201"/>
    </location>
</feature>
<feature type="transmembrane region" description="Helical" evidence="5">
    <location>
        <begin position="341"/>
        <end position="363"/>
    </location>
</feature>
<reference evidence="6 7" key="1">
    <citation type="submission" date="2017-05" db="EMBL/GenBank/DDBJ databases">
        <title>Vagococcus spp. assemblies.</title>
        <authorList>
            <person name="Gulvik C.A."/>
        </authorList>
    </citation>
    <scope>NUCLEOTIDE SEQUENCE [LARGE SCALE GENOMIC DNA]</scope>
    <source>
        <strain evidence="6 7">CCUG 41755</strain>
    </source>
</reference>
<sequence>MTKINLSARILFYGALLSTLIGGISFIFIYLESTISHYLWASLLRDTPLKPLFILGFTLLGGLIVGSLRLKWGNYPQTAHDTIHQLKEHQTVDYSPAFKSLTVALVILIFGAGVGPEAALLGAIVMLSVWQADKMRYLVANHPELDSLPFSKRLSRMLHPTRYLLRYKQENRHPKLAPIKKYIYGFFIFNGLVAFFILMKLTKQPSFISKMGPTHWQAKELLLFIPLLLLGALAGKGYRSFEIKASQWFNFWIDQPIKKALLGSLAIFTIGLVTPSLLFSGQTSLGDVPNDYQKFSLLILVTIVLLKLLFLQICLHTGWIGGDIFPIVYSAISLGFGLSKIFPSFDTTFIVAVVATSMAVTILKSPIGVAIFIALFFPIEVLPVIVMTALAIKVIYAFSTKRIAY</sequence>
<name>A0A430A8Q9_9ENTE</name>
<evidence type="ECO:0000256" key="1">
    <source>
        <dbReference type="ARBA" id="ARBA00004141"/>
    </source>
</evidence>
<dbReference type="AlphaFoldDB" id="A0A430A8Q9"/>
<dbReference type="GO" id="GO:0016020">
    <property type="term" value="C:membrane"/>
    <property type="evidence" value="ECO:0007669"/>
    <property type="project" value="UniProtKB-SubCell"/>
</dbReference>
<dbReference type="Gene3D" id="1.10.3080.10">
    <property type="entry name" value="Clc chloride channel"/>
    <property type="match status" value="1"/>
</dbReference>
<dbReference type="RefSeq" id="WP_126831713.1">
    <property type="nucleotide sequence ID" value="NZ_CBCRYB010000001.1"/>
</dbReference>
<proteinExistence type="predicted"/>
<gene>
    <name evidence="6" type="ORF">CBF31_07265</name>
</gene>
<keyword evidence="2 5" id="KW-0812">Transmembrane</keyword>
<dbReference type="EMBL" id="NGJY01000002">
    <property type="protein sequence ID" value="RSU03503.1"/>
    <property type="molecule type" value="Genomic_DNA"/>
</dbReference>
<organism evidence="6 7">
    <name type="scientific">Vagococcus fessus</name>
    <dbReference type="NCBI Taxonomy" id="120370"/>
    <lineage>
        <taxon>Bacteria</taxon>
        <taxon>Bacillati</taxon>
        <taxon>Bacillota</taxon>
        <taxon>Bacilli</taxon>
        <taxon>Lactobacillales</taxon>
        <taxon>Enterococcaceae</taxon>
        <taxon>Vagococcus</taxon>
    </lineage>
</organism>
<evidence type="ECO:0000256" key="3">
    <source>
        <dbReference type="ARBA" id="ARBA00022989"/>
    </source>
</evidence>
<feature type="transmembrane region" description="Helical" evidence="5">
    <location>
        <begin position="260"/>
        <end position="278"/>
    </location>
</feature>
<feature type="transmembrane region" description="Helical" evidence="5">
    <location>
        <begin position="52"/>
        <end position="70"/>
    </location>
</feature>
<feature type="transmembrane region" description="Helical" evidence="5">
    <location>
        <begin position="298"/>
        <end position="320"/>
    </location>
</feature>
<dbReference type="InterPro" id="IPR014743">
    <property type="entry name" value="Cl-channel_core"/>
</dbReference>
<dbReference type="Pfam" id="PF00654">
    <property type="entry name" value="Voltage_CLC"/>
    <property type="match status" value="1"/>
</dbReference>
<evidence type="ECO:0000313" key="6">
    <source>
        <dbReference type="EMBL" id="RSU03503.1"/>
    </source>
</evidence>
<feature type="transmembrane region" description="Helical" evidence="5">
    <location>
        <begin position="221"/>
        <end position="239"/>
    </location>
</feature>
<dbReference type="OrthoDB" id="2729535at2"/>
<accession>A0A430A8Q9</accession>
<dbReference type="InterPro" id="IPR001807">
    <property type="entry name" value="ClC"/>
</dbReference>
<keyword evidence="4 5" id="KW-0472">Membrane</keyword>
<keyword evidence="7" id="KW-1185">Reference proteome</keyword>
<feature type="transmembrane region" description="Helical" evidence="5">
    <location>
        <begin position="12"/>
        <end position="31"/>
    </location>
</feature>
<evidence type="ECO:0000256" key="4">
    <source>
        <dbReference type="ARBA" id="ARBA00023136"/>
    </source>
</evidence>
<dbReference type="SUPFAM" id="SSF81340">
    <property type="entry name" value="Clc chloride channel"/>
    <property type="match status" value="1"/>
</dbReference>
<feature type="transmembrane region" description="Helical" evidence="5">
    <location>
        <begin position="103"/>
        <end position="127"/>
    </location>
</feature>
<protein>
    <submittedName>
        <fullName evidence="6">Voltage gated chloride channel family protein</fullName>
    </submittedName>
</protein>
<comment type="subcellular location">
    <subcellularLocation>
        <location evidence="1">Membrane</location>
        <topology evidence="1">Multi-pass membrane protein</topology>
    </subcellularLocation>
</comment>
<feature type="transmembrane region" description="Helical" evidence="5">
    <location>
        <begin position="369"/>
        <end position="392"/>
    </location>
</feature>